<keyword evidence="2" id="KW-1185">Reference proteome</keyword>
<dbReference type="AlphaFoldDB" id="A0A1T0A4N0"/>
<accession>A0A1T0A4N0</accession>
<protein>
    <submittedName>
        <fullName evidence="1">Uncharacterized protein</fullName>
    </submittedName>
</protein>
<comment type="caution">
    <text evidence="1">The sequence shown here is derived from an EMBL/GenBank/DDBJ whole genome shotgun (WGS) entry which is preliminary data.</text>
</comment>
<name>A0A1T0A4N0_9GAMM</name>
<dbReference type="Proteomes" id="UP000190435">
    <property type="component" value="Unassembled WGS sequence"/>
</dbReference>
<gene>
    <name evidence="1" type="ORF">B0181_04560</name>
</gene>
<dbReference type="STRING" id="34060.B0181_04560"/>
<sequence>MPKLRIDMRFWHFYFKGVAINISHQKTWSAFAKICQKICQKFAKSLNDKPLNLNKANHLG</sequence>
<proteinExistence type="predicted"/>
<evidence type="ECO:0000313" key="2">
    <source>
        <dbReference type="Proteomes" id="UP000190435"/>
    </source>
</evidence>
<reference evidence="1 2" key="1">
    <citation type="submission" date="2017-02" db="EMBL/GenBank/DDBJ databases">
        <title>Draft genome sequence of Moraxella caviae CCUG 355 type strain.</title>
        <authorList>
            <person name="Engstrom-Jakobsson H."/>
            <person name="Salva-Serra F."/>
            <person name="Thorell K."/>
            <person name="Gonzales-Siles L."/>
            <person name="Karlsson R."/>
            <person name="Boulund F."/>
            <person name="Engstrand L."/>
            <person name="Moore E."/>
        </authorList>
    </citation>
    <scope>NUCLEOTIDE SEQUENCE [LARGE SCALE GENOMIC DNA]</scope>
    <source>
        <strain evidence="1 2">CCUG 355</strain>
    </source>
</reference>
<evidence type="ECO:0000313" key="1">
    <source>
        <dbReference type="EMBL" id="OOR90696.1"/>
    </source>
</evidence>
<organism evidence="1 2">
    <name type="scientific">Moraxella caviae</name>
    <dbReference type="NCBI Taxonomy" id="34060"/>
    <lineage>
        <taxon>Bacteria</taxon>
        <taxon>Pseudomonadati</taxon>
        <taxon>Pseudomonadota</taxon>
        <taxon>Gammaproteobacteria</taxon>
        <taxon>Moraxellales</taxon>
        <taxon>Moraxellaceae</taxon>
        <taxon>Moraxella</taxon>
    </lineage>
</organism>
<dbReference type="EMBL" id="MUXU01000029">
    <property type="protein sequence ID" value="OOR90696.1"/>
    <property type="molecule type" value="Genomic_DNA"/>
</dbReference>